<feature type="region of interest" description="Disordered" evidence="1">
    <location>
        <begin position="823"/>
        <end position="851"/>
    </location>
</feature>
<feature type="region of interest" description="Disordered" evidence="1">
    <location>
        <begin position="623"/>
        <end position="650"/>
    </location>
</feature>
<reference evidence="2 3" key="1">
    <citation type="submission" date="2017-03" db="EMBL/GenBank/DDBJ databases">
        <title>An alternative strategy for trypanosome survival in the mammalian bloodstream revealed through genome and transcriptome analysis of the ubiquitous bovine parasite Trypanosoma (Megatrypanum) theileri.</title>
        <authorList>
            <person name="Kelly S."/>
            <person name="Ivens A."/>
            <person name="Mott A."/>
            <person name="O'Neill E."/>
            <person name="Emms D."/>
            <person name="Macleod O."/>
            <person name="Voorheis P."/>
            <person name="Matthews J."/>
            <person name="Matthews K."/>
            <person name="Carrington M."/>
        </authorList>
    </citation>
    <scope>NUCLEOTIDE SEQUENCE [LARGE SCALE GENOMIC DNA]</scope>
    <source>
        <strain evidence="2">Edinburgh</strain>
    </source>
</reference>
<dbReference type="SUPFAM" id="SSF69322">
    <property type="entry name" value="Tricorn protease domain 2"/>
    <property type="match status" value="1"/>
</dbReference>
<feature type="compositionally biased region" description="Polar residues" evidence="1">
    <location>
        <begin position="230"/>
        <end position="247"/>
    </location>
</feature>
<organism evidence="2 3">
    <name type="scientific">Trypanosoma theileri</name>
    <dbReference type="NCBI Taxonomy" id="67003"/>
    <lineage>
        <taxon>Eukaryota</taxon>
        <taxon>Discoba</taxon>
        <taxon>Euglenozoa</taxon>
        <taxon>Kinetoplastea</taxon>
        <taxon>Metakinetoplastina</taxon>
        <taxon>Trypanosomatida</taxon>
        <taxon>Trypanosomatidae</taxon>
        <taxon>Trypanosoma</taxon>
    </lineage>
</organism>
<proteinExistence type="predicted"/>
<gene>
    <name evidence="2" type="ORF">TM35_000051560</name>
</gene>
<feature type="compositionally biased region" description="Low complexity" evidence="1">
    <location>
        <begin position="823"/>
        <end position="837"/>
    </location>
</feature>
<evidence type="ECO:0000313" key="2">
    <source>
        <dbReference type="EMBL" id="ORC91560.1"/>
    </source>
</evidence>
<accession>A0A1X0P562</accession>
<dbReference type="GeneID" id="39982591"/>
<protein>
    <submittedName>
        <fullName evidence="2">Uncharacterized protein</fullName>
    </submittedName>
</protein>
<dbReference type="Proteomes" id="UP000192257">
    <property type="component" value="Unassembled WGS sequence"/>
</dbReference>
<name>A0A1X0P562_9TRYP</name>
<dbReference type="AlphaFoldDB" id="A0A1X0P562"/>
<evidence type="ECO:0000256" key="1">
    <source>
        <dbReference type="SAM" id="MobiDB-lite"/>
    </source>
</evidence>
<keyword evidence="3" id="KW-1185">Reference proteome</keyword>
<feature type="region of interest" description="Disordered" evidence="1">
    <location>
        <begin position="220"/>
        <end position="262"/>
    </location>
</feature>
<comment type="caution">
    <text evidence="2">The sequence shown here is derived from an EMBL/GenBank/DDBJ whole genome shotgun (WGS) entry which is preliminary data.</text>
</comment>
<dbReference type="VEuPathDB" id="TriTrypDB:TM35_000051560"/>
<dbReference type="RefSeq" id="XP_028885626.1">
    <property type="nucleotide sequence ID" value="XM_029022811.1"/>
</dbReference>
<sequence>MYAIGRRSPAVAQFPSLCSLSADAETNAPSSETSFNQTQTVEDRFIGVANYREFLHDPQHLHIHSTDSLTELRYRKTLESRMGLGGGGLMFFHVNDNVNNPLYRDTEYTEGYVICHDALNPMEDSAEIDNQHIQPQSQQRQQQHYPEELGDQHIVGSTMMMMMNDLQDGFHTPPSSPMRRCREYPLIESTKVLENTTINSPINPMMGARSEVRDGYHTPLPHSRVMGVTTPVSRSPGTYGETNSTPGDRSFRGDNNWRTPIPLTATTTTTTITGGFPTPIYGSKCNDTTSNYTATPNPGRPTSALLVPSPQLRTPVKHENDLLGTPSTGVHGNNVSLSLNGSPVPRRSVLYSRHTTPRRRTETCHCVLNAEGLSLTDVKGRPNFSPLCWGYLGAIIALTNSVYLWREQKGAVTLFLAPPPFGFVSAVSASRHPTDTDDVYTAIGLTTGMTVIIRHHVESVGLTRETRRFSEVDFSFEKSERAVFRDYASHISTLQILGHQLYSGFMNGIFTVRNLRDGSLLWQISPFSQSIEKPSNYSRIPDCVVDVGAPIYKAEVTPDGEHIAVGTSDSLFVYHSSCIGRENRKKRRVVLTNSNRPVRAFCWWGFPYNCVGNAAMDFHSTSTTTTTTTATTPITSSSSSSSTVPNASGSTINGSGRQCFLQTVLIYSGGVDGSILSVYSVGGRSDKATCRFSAPILSILSSETSEEILVSLDTPNVEAAGGVHTNNTHHINNTIVNTEEAPLGDTGGDGLRVDNNWNSYDPSSDDESPQQVLYVDQHHPVDTMARNSRNDQYHPHGGGNRQFHTLSGLRFAFGTDMITPTTITTTTTTTNTNTNTTARPPMPRLDASRGSTQGKELLLILRLKNGGDTLERLNGFTGTLKASQYMALSPDNSLLFTTGSEMKMRLWRAFKARTTENVAQCEMR</sequence>
<dbReference type="EMBL" id="NBCO01000005">
    <property type="protein sequence ID" value="ORC91560.1"/>
    <property type="molecule type" value="Genomic_DNA"/>
</dbReference>
<dbReference type="OrthoDB" id="242287at2759"/>
<evidence type="ECO:0000313" key="3">
    <source>
        <dbReference type="Proteomes" id="UP000192257"/>
    </source>
</evidence>